<evidence type="ECO:0000256" key="8">
    <source>
        <dbReference type="ARBA" id="ARBA00023136"/>
    </source>
</evidence>
<dbReference type="InterPro" id="IPR031381">
    <property type="entry name" value="YtcA"/>
</dbReference>
<evidence type="ECO:0000256" key="4">
    <source>
        <dbReference type="ARBA" id="ARBA00022475"/>
    </source>
</evidence>
<evidence type="ECO:0000256" key="7">
    <source>
        <dbReference type="ARBA" id="ARBA00022989"/>
    </source>
</evidence>
<proteinExistence type="inferred from homology"/>
<evidence type="ECO:0000256" key="6">
    <source>
        <dbReference type="ARBA" id="ARBA00022729"/>
    </source>
</evidence>
<reference evidence="13" key="1">
    <citation type="journal article" date="2019" name="Int. J. Syst. Evol. Microbiol.">
        <title>The Global Catalogue of Microorganisms (GCM) 10K type strain sequencing project: providing services to taxonomists for standard genome sequencing and annotation.</title>
        <authorList>
            <consortium name="The Broad Institute Genomics Platform"/>
            <consortium name="The Broad Institute Genome Sequencing Center for Infectious Disease"/>
            <person name="Wu L."/>
            <person name="Ma J."/>
        </authorList>
    </citation>
    <scope>NUCLEOTIDE SEQUENCE [LARGE SCALE GENOMIC DNA]</scope>
    <source>
        <strain evidence="13">JCM 4087</strain>
    </source>
</reference>
<dbReference type="Pfam" id="PF17090">
    <property type="entry name" value="Ytca"/>
    <property type="match status" value="1"/>
</dbReference>
<keyword evidence="7 11" id="KW-1133">Transmembrane helix</keyword>
<accession>A0ABW1EET0</accession>
<organism evidence="12 13">
    <name type="scientific">Acidicapsa dinghuensis</name>
    <dbReference type="NCBI Taxonomy" id="2218256"/>
    <lineage>
        <taxon>Bacteria</taxon>
        <taxon>Pseudomonadati</taxon>
        <taxon>Acidobacteriota</taxon>
        <taxon>Terriglobia</taxon>
        <taxon>Terriglobales</taxon>
        <taxon>Acidobacteriaceae</taxon>
        <taxon>Acidicapsa</taxon>
    </lineage>
</organism>
<name>A0ABW1EET0_9BACT</name>
<gene>
    <name evidence="12" type="ORF">ACFPT7_09925</name>
</gene>
<evidence type="ECO:0000313" key="12">
    <source>
        <dbReference type="EMBL" id="MFC5862608.1"/>
    </source>
</evidence>
<keyword evidence="5 11" id="KW-0812">Transmembrane</keyword>
<feature type="transmembrane region" description="Helical" evidence="11">
    <location>
        <begin position="36"/>
        <end position="58"/>
    </location>
</feature>
<evidence type="ECO:0000256" key="1">
    <source>
        <dbReference type="ARBA" id="ARBA00004141"/>
    </source>
</evidence>
<evidence type="ECO:0000256" key="10">
    <source>
        <dbReference type="ARBA" id="ARBA00023288"/>
    </source>
</evidence>
<dbReference type="EMBL" id="JBHSPH010000002">
    <property type="protein sequence ID" value="MFC5862608.1"/>
    <property type="molecule type" value="Genomic_DNA"/>
</dbReference>
<sequence>MIESFQKRVTTVMALSAALSCLGCSRAPSIDIIGSFFPVWLVCLTLGVILTFGVRYLLLRYRIEQEVGPLALFYPCSVILITCLLWLVLFR</sequence>
<evidence type="ECO:0000256" key="5">
    <source>
        <dbReference type="ARBA" id="ARBA00022692"/>
    </source>
</evidence>
<keyword evidence="8 11" id="KW-0472">Membrane</keyword>
<comment type="caution">
    <text evidence="12">The sequence shown here is derived from an EMBL/GenBank/DDBJ whole genome shotgun (WGS) entry which is preliminary data.</text>
</comment>
<protein>
    <recommendedName>
        <fullName evidence="3">Uncharacterized protein YtcA</fullName>
    </recommendedName>
</protein>
<keyword evidence="6" id="KW-0732">Signal</keyword>
<dbReference type="RefSeq" id="WP_263336190.1">
    <property type="nucleotide sequence ID" value="NZ_JAGSYH010000003.1"/>
</dbReference>
<keyword evidence="9" id="KW-0564">Palmitate</keyword>
<keyword evidence="13" id="KW-1185">Reference proteome</keyword>
<evidence type="ECO:0000313" key="13">
    <source>
        <dbReference type="Proteomes" id="UP001596091"/>
    </source>
</evidence>
<evidence type="ECO:0000256" key="9">
    <source>
        <dbReference type="ARBA" id="ARBA00023139"/>
    </source>
</evidence>
<keyword evidence="10 12" id="KW-0449">Lipoprotein</keyword>
<feature type="transmembrane region" description="Helical" evidence="11">
    <location>
        <begin position="70"/>
        <end position="89"/>
    </location>
</feature>
<keyword evidence="4" id="KW-1003">Cell membrane</keyword>
<comment type="similarity">
    <text evidence="2">Belongs to the YtcA family.</text>
</comment>
<evidence type="ECO:0000256" key="2">
    <source>
        <dbReference type="ARBA" id="ARBA00008208"/>
    </source>
</evidence>
<dbReference type="Proteomes" id="UP001596091">
    <property type="component" value="Unassembled WGS sequence"/>
</dbReference>
<evidence type="ECO:0000256" key="3">
    <source>
        <dbReference type="ARBA" id="ARBA00021237"/>
    </source>
</evidence>
<evidence type="ECO:0000256" key="11">
    <source>
        <dbReference type="SAM" id="Phobius"/>
    </source>
</evidence>
<comment type="subcellular location">
    <subcellularLocation>
        <location evidence="1">Membrane</location>
        <topology evidence="1">Multi-pass membrane protein</topology>
    </subcellularLocation>
</comment>
<dbReference type="PROSITE" id="PS51257">
    <property type="entry name" value="PROKAR_LIPOPROTEIN"/>
    <property type="match status" value="1"/>
</dbReference>